<dbReference type="AlphaFoldDB" id="A0A7W5FNY5"/>
<keyword evidence="1" id="KW-0223">Dioxygenase</keyword>
<dbReference type="SUPFAM" id="SSF51197">
    <property type="entry name" value="Clavaminate synthase-like"/>
    <property type="match status" value="1"/>
</dbReference>
<dbReference type="Proteomes" id="UP000570361">
    <property type="component" value="Unassembled WGS sequence"/>
</dbReference>
<dbReference type="InterPro" id="IPR008775">
    <property type="entry name" value="Phytyl_CoA_dOase-like"/>
</dbReference>
<protein>
    <submittedName>
        <fullName evidence="1">Ectoine hydroxylase-related dioxygenase (Phytanoyl-CoA dioxygenase family)</fullName>
    </submittedName>
</protein>
<comment type="caution">
    <text evidence="1">The sequence shown here is derived from an EMBL/GenBank/DDBJ whole genome shotgun (WGS) entry which is preliminary data.</text>
</comment>
<evidence type="ECO:0000313" key="2">
    <source>
        <dbReference type="Proteomes" id="UP000570361"/>
    </source>
</evidence>
<organism evidence="1 2">
    <name type="scientific">Paenibacillus phyllosphaerae</name>
    <dbReference type="NCBI Taxonomy" id="274593"/>
    <lineage>
        <taxon>Bacteria</taxon>
        <taxon>Bacillati</taxon>
        <taxon>Bacillota</taxon>
        <taxon>Bacilli</taxon>
        <taxon>Bacillales</taxon>
        <taxon>Paenibacillaceae</taxon>
        <taxon>Paenibacillus</taxon>
    </lineage>
</organism>
<dbReference type="EMBL" id="JACHXK010000008">
    <property type="protein sequence ID" value="MBB3111673.1"/>
    <property type="molecule type" value="Genomic_DNA"/>
</dbReference>
<dbReference type="GO" id="GO:0016706">
    <property type="term" value="F:2-oxoglutarate-dependent dioxygenase activity"/>
    <property type="evidence" value="ECO:0007669"/>
    <property type="project" value="UniProtKB-ARBA"/>
</dbReference>
<proteinExistence type="predicted"/>
<reference evidence="1 2" key="1">
    <citation type="submission" date="2020-08" db="EMBL/GenBank/DDBJ databases">
        <title>Genomic Encyclopedia of Type Strains, Phase III (KMG-III): the genomes of soil and plant-associated and newly described type strains.</title>
        <authorList>
            <person name="Whitman W."/>
        </authorList>
    </citation>
    <scope>NUCLEOTIDE SEQUENCE [LARGE SCALE GENOMIC DNA]</scope>
    <source>
        <strain evidence="1 2">CECT 5862</strain>
    </source>
</reference>
<sequence length="257" mass="29062">MISSQEAEFYKENGYLLVRGVFSPDEVEQMRHAVERTIQKAAAAKFDDNHAWQGDFIPADELKKLVLKGFHDLQFHDASFTRAVAHPNMVAVLKQLIGPNVQLHHTKMLVKPPEKGAAFPMHQDYPYFPHANHSMLAASVHLDNADEENGCLRVIPGSHKEGPLPHVGRHYLNHKEYPIDLGTAQPAQAGDVLFFNYLTIHGSDVNRSTRPRRNVLFQYRDPADPPTAETHYDWGMGMMVSGEDPAYRRYEVSVAIK</sequence>
<name>A0A7W5FNY5_9BACL</name>
<dbReference type="Pfam" id="PF05721">
    <property type="entry name" value="PhyH"/>
    <property type="match status" value="1"/>
</dbReference>
<keyword evidence="2" id="KW-1185">Reference proteome</keyword>
<evidence type="ECO:0000313" key="1">
    <source>
        <dbReference type="EMBL" id="MBB3111673.1"/>
    </source>
</evidence>
<dbReference type="GO" id="GO:0005506">
    <property type="term" value="F:iron ion binding"/>
    <property type="evidence" value="ECO:0007669"/>
    <property type="project" value="UniProtKB-ARBA"/>
</dbReference>
<dbReference type="Gene3D" id="2.60.120.620">
    <property type="entry name" value="q2cbj1_9rhob like domain"/>
    <property type="match status" value="1"/>
</dbReference>
<accession>A0A7W5FNY5</accession>
<dbReference type="PANTHER" id="PTHR20883:SF48">
    <property type="entry name" value="ECTOINE DIOXYGENASE"/>
    <property type="match status" value="1"/>
</dbReference>
<dbReference type="RefSeq" id="WP_183601539.1">
    <property type="nucleotide sequence ID" value="NZ_JACHXK010000008.1"/>
</dbReference>
<gene>
    <name evidence="1" type="ORF">FHS18_003741</name>
</gene>
<dbReference type="PANTHER" id="PTHR20883">
    <property type="entry name" value="PHYTANOYL-COA DIOXYGENASE DOMAIN CONTAINING 1"/>
    <property type="match status" value="1"/>
</dbReference>
<keyword evidence="1" id="KW-0560">Oxidoreductase</keyword>